<sequence length="60" mass="7054">MLMTPLRLVVLRLWALSLGRSAAMARLLRWFLVEVLIRRRSSRNRYVASSRFFDMGELDG</sequence>
<dbReference type="EMBL" id="JXSL01000035">
    <property type="protein sequence ID" value="KIL96702.1"/>
    <property type="molecule type" value="Genomic_DNA"/>
</dbReference>
<dbReference type="STRING" id="272627.CCC_01568"/>
<dbReference type="AlphaFoldDB" id="A0A0C2U5I4"/>
<comment type="caution">
    <text evidence="1">The sequence shown here is derived from an EMBL/GenBank/DDBJ whole genome shotgun (WGS) entry which is preliminary data.</text>
</comment>
<evidence type="ECO:0000313" key="2">
    <source>
        <dbReference type="Proteomes" id="UP000031971"/>
    </source>
</evidence>
<dbReference type="Proteomes" id="UP000031971">
    <property type="component" value="Unassembled WGS sequence"/>
</dbReference>
<name>A0A0C2U5I4_PARME</name>
<keyword evidence="2" id="KW-1185">Reference proteome</keyword>
<dbReference type="RefSeq" id="WP_009869142.1">
    <property type="nucleotide sequence ID" value="NZ_JXSL01000035.1"/>
</dbReference>
<reference evidence="1 2" key="1">
    <citation type="submission" date="2015-01" db="EMBL/GenBank/DDBJ databases">
        <title>Genome Sequence of Magnetospirillum magnetotacticum Strain MS-1.</title>
        <authorList>
            <person name="Marinov G.K."/>
            <person name="Smalley M.D."/>
            <person name="DeSalvo G."/>
        </authorList>
    </citation>
    <scope>NUCLEOTIDE SEQUENCE [LARGE SCALE GENOMIC DNA]</scope>
    <source>
        <strain evidence="1 2">MS-1</strain>
    </source>
</reference>
<accession>A0A0C2U5I4</accession>
<protein>
    <submittedName>
        <fullName evidence="1">Uncharacterized protein</fullName>
    </submittedName>
</protein>
<evidence type="ECO:0000313" key="1">
    <source>
        <dbReference type="EMBL" id="KIL96702.1"/>
    </source>
</evidence>
<proteinExistence type="predicted"/>
<gene>
    <name evidence="1" type="ORF">CCC_01568</name>
</gene>
<organism evidence="1 2">
    <name type="scientific">Paramagnetospirillum magnetotacticum MS-1</name>
    <dbReference type="NCBI Taxonomy" id="272627"/>
    <lineage>
        <taxon>Bacteria</taxon>
        <taxon>Pseudomonadati</taxon>
        <taxon>Pseudomonadota</taxon>
        <taxon>Alphaproteobacteria</taxon>
        <taxon>Rhodospirillales</taxon>
        <taxon>Magnetospirillaceae</taxon>
        <taxon>Paramagnetospirillum</taxon>
    </lineage>
</organism>